<comment type="caution">
    <text evidence="1">The sequence shown here is derived from an EMBL/GenBank/DDBJ whole genome shotgun (WGS) entry which is preliminary data.</text>
</comment>
<name>A0ABT3X1I6_9BACL</name>
<evidence type="ECO:0000313" key="1">
    <source>
        <dbReference type="EMBL" id="MCX7569425.1"/>
    </source>
</evidence>
<dbReference type="RefSeq" id="WP_267150667.1">
    <property type="nucleotide sequence ID" value="NZ_JAPMLT010000002.1"/>
</dbReference>
<dbReference type="Proteomes" id="UP001208017">
    <property type="component" value="Unassembled WGS sequence"/>
</dbReference>
<dbReference type="InterPro" id="IPR046702">
    <property type="entry name" value="DUF6572"/>
</dbReference>
<protein>
    <recommendedName>
        <fullName evidence="3">Transposase</fullName>
    </recommendedName>
</protein>
<dbReference type="EMBL" id="JAPMLT010000002">
    <property type="protein sequence ID" value="MCX7569425.1"/>
    <property type="molecule type" value="Genomic_DNA"/>
</dbReference>
<dbReference type="Pfam" id="PF20212">
    <property type="entry name" value="DUF6572"/>
    <property type="match status" value="1"/>
</dbReference>
<evidence type="ECO:0000313" key="2">
    <source>
        <dbReference type="Proteomes" id="UP001208017"/>
    </source>
</evidence>
<accession>A0ABT3X1I6</accession>
<sequence length="108" mass="12206">MALDKLNVVDSIGIDKTGGQVTLAIIDEQDWEEEEGHLLLLQEKINFYLSFLESGEVYSSYPKAEGREFEIKVFARYVPTPLGYQFLEHVAGVIEEAGFAFVHHVVET</sequence>
<gene>
    <name evidence="1" type="ORF">OS242_05585</name>
</gene>
<keyword evidence="2" id="KW-1185">Reference proteome</keyword>
<evidence type="ECO:0008006" key="3">
    <source>
        <dbReference type="Google" id="ProtNLM"/>
    </source>
</evidence>
<reference evidence="1 2" key="1">
    <citation type="submission" date="2022-11" db="EMBL/GenBank/DDBJ databases">
        <title>Study of microbial diversity in lake waters.</title>
        <authorList>
            <person name="Zhang J."/>
        </authorList>
    </citation>
    <scope>NUCLEOTIDE SEQUENCE [LARGE SCALE GENOMIC DNA]</scope>
    <source>
        <strain evidence="1 2">DT12</strain>
    </source>
</reference>
<organism evidence="1 2">
    <name type="scientific">Tumebacillus lacus</name>
    <dbReference type="NCBI Taxonomy" id="2995335"/>
    <lineage>
        <taxon>Bacteria</taxon>
        <taxon>Bacillati</taxon>
        <taxon>Bacillota</taxon>
        <taxon>Bacilli</taxon>
        <taxon>Bacillales</taxon>
        <taxon>Alicyclobacillaceae</taxon>
        <taxon>Tumebacillus</taxon>
    </lineage>
</organism>
<proteinExistence type="predicted"/>